<evidence type="ECO:0000256" key="1">
    <source>
        <dbReference type="SAM" id="MobiDB-lite"/>
    </source>
</evidence>
<dbReference type="InParanoid" id="B9TEE7"/>
<organism evidence="2 3">
    <name type="scientific">Ricinus communis</name>
    <name type="common">Castor bean</name>
    <dbReference type="NCBI Taxonomy" id="3988"/>
    <lineage>
        <taxon>Eukaryota</taxon>
        <taxon>Viridiplantae</taxon>
        <taxon>Streptophyta</taxon>
        <taxon>Embryophyta</taxon>
        <taxon>Tracheophyta</taxon>
        <taxon>Spermatophyta</taxon>
        <taxon>Magnoliopsida</taxon>
        <taxon>eudicotyledons</taxon>
        <taxon>Gunneridae</taxon>
        <taxon>Pentapetalae</taxon>
        <taxon>rosids</taxon>
        <taxon>fabids</taxon>
        <taxon>Malpighiales</taxon>
        <taxon>Euphorbiaceae</taxon>
        <taxon>Acalyphoideae</taxon>
        <taxon>Acalypheae</taxon>
        <taxon>Ricinus</taxon>
    </lineage>
</organism>
<protein>
    <submittedName>
        <fullName evidence="2">Uncharacterized protein</fullName>
    </submittedName>
</protein>
<sequence length="116" mass="13002">MLAGCEAAWPPRGEDGAADRSVGVAKRRHDQLHEPPAGKYVDMLPAPMRTLARTDDERFAHLLCLHERRIGKRETRAMFAIMDLDRLAGRPGEGAADEFGMQRRQVQRQPIDGKAK</sequence>
<reference evidence="3" key="1">
    <citation type="journal article" date="2010" name="Nat. Biotechnol.">
        <title>Draft genome sequence of the oilseed species Ricinus communis.</title>
        <authorList>
            <person name="Chan A.P."/>
            <person name="Crabtree J."/>
            <person name="Zhao Q."/>
            <person name="Lorenzi H."/>
            <person name="Orvis J."/>
            <person name="Puiu D."/>
            <person name="Melake-Berhan A."/>
            <person name="Jones K.M."/>
            <person name="Redman J."/>
            <person name="Chen G."/>
            <person name="Cahoon E.B."/>
            <person name="Gedil M."/>
            <person name="Stanke M."/>
            <person name="Haas B.J."/>
            <person name="Wortman J.R."/>
            <person name="Fraser-Liggett C.M."/>
            <person name="Ravel J."/>
            <person name="Rabinowicz P.D."/>
        </authorList>
    </citation>
    <scope>NUCLEOTIDE SEQUENCE [LARGE SCALE GENOMIC DNA]</scope>
    <source>
        <strain evidence="3">cv. Hale</strain>
    </source>
</reference>
<proteinExistence type="predicted"/>
<dbReference type="AlphaFoldDB" id="B9TEE7"/>
<dbReference type="EMBL" id="EQ978968">
    <property type="protein sequence ID" value="EEF25766.1"/>
    <property type="molecule type" value="Genomic_DNA"/>
</dbReference>
<feature type="non-terminal residue" evidence="2">
    <location>
        <position position="116"/>
    </location>
</feature>
<keyword evidence="3" id="KW-1185">Reference proteome</keyword>
<gene>
    <name evidence="2" type="ORF">RCOM_1936490</name>
</gene>
<name>B9TEE7_RICCO</name>
<accession>B9TEE7</accession>
<feature type="region of interest" description="Disordered" evidence="1">
    <location>
        <begin position="92"/>
        <end position="116"/>
    </location>
</feature>
<evidence type="ECO:0000313" key="2">
    <source>
        <dbReference type="EMBL" id="EEF25766.1"/>
    </source>
</evidence>
<feature type="region of interest" description="Disordered" evidence="1">
    <location>
        <begin position="1"/>
        <end position="41"/>
    </location>
</feature>
<dbReference type="Proteomes" id="UP000008311">
    <property type="component" value="Unassembled WGS sequence"/>
</dbReference>
<evidence type="ECO:0000313" key="3">
    <source>
        <dbReference type="Proteomes" id="UP000008311"/>
    </source>
</evidence>